<feature type="compositionally biased region" description="Pro residues" evidence="1">
    <location>
        <begin position="16"/>
        <end position="25"/>
    </location>
</feature>
<dbReference type="PATRIC" id="fig|1273125.3.peg.3643"/>
<feature type="region of interest" description="Disordered" evidence="1">
    <location>
        <begin position="8"/>
        <end position="35"/>
    </location>
</feature>
<organism evidence="2 3">
    <name type="scientific">Rhodococcus rhodnii LMG 5362</name>
    <dbReference type="NCBI Taxonomy" id="1273125"/>
    <lineage>
        <taxon>Bacteria</taxon>
        <taxon>Bacillati</taxon>
        <taxon>Actinomycetota</taxon>
        <taxon>Actinomycetes</taxon>
        <taxon>Mycobacteriales</taxon>
        <taxon>Nocardiaceae</taxon>
        <taxon>Rhodococcus</taxon>
    </lineage>
</organism>
<keyword evidence="3" id="KW-1185">Reference proteome</keyword>
<dbReference type="EMBL" id="APMY01000114">
    <property type="protein sequence ID" value="EOM74837.1"/>
    <property type="molecule type" value="Genomic_DNA"/>
</dbReference>
<dbReference type="InterPro" id="IPR000415">
    <property type="entry name" value="Nitroreductase-like"/>
</dbReference>
<evidence type="ECO:0000256" key="1">
    <source>
        <dbReference type="SAM" id="MobiDB-lite"/>
    </source>
</evidence>
<dbReference type="GO" id="GO:0016491">
    <property type="term" value="F:oxidoreductase activity"/>
    <property type="evidence" value="ECO:0007669"/>
    <property type="project" value="InterPro"/>
</dbReference>
<evidence type="ECO:0000313" key="3">
    <source>
        <dbReference type="Proteomes" id="UP000013525"/>
    </source>
</evidence>
<dbReference type="eggNOG" id="ENOG50339NP">
    <property type="taxonomic scope" value="Bacteria"/>
</dbReference>
<dbReference type="AlphaFoldDB" id="R7WI34"/>
<protein>
    <recommendedName>
        <fullName evidence="4">Nitroreductase domain-containing protein</fullName>
    </recommendedName>
</protein>
<dbReference type="Proteomes" id="UP000013525">
    <property type="component" value="Unassembled WGS sequence"/>
</dbReference>
<sequence>MMTAHELLTRALRPGDPGPPLPPGPRDGGWLGVGAEPVTVPPDWDALLDALWRPTGFHVTADGQPTTIARRPVPSAGGTYGVRTHLVIPAHARGTLAPGRYVHLREDSLLVRRTDGPPPPDGEHASVVFTAAPGRAFGRYRHRAWPLWIADTAYAVATLERLVVTGTATLGSPATCTIAALAPASDTAWWARSGAPELTLAHITLPNGPQPDTAAAQHFSRRRSPSHARFIARDESNDPTSRAVAAASQQQWVAHAATTALWTVPGHFGAHDVWCTHLAAARLAASAVLAGLQVRAVSGMTSTAPPYPLHALAFLDLPEGGLSWS</sequence>
<proteinExistence type="predicted"/>
<comment type="caution">
    <text evidence="2">The sequence shown here is derived from an EMBL/GenBank/DDBJ whole genome shotgun (WGS) entry which is preliminary data.</text>
</comment>
<evidence type="ECO:0008006" key="4">
    <source>
        <dbReference type="Google" id="ProtNLM"/>
    </source>
</evidence>
<name>R7WI34_9NOCA</name>
<gene>
    <name evidence="2" type="ORF">Rrhod_3827</name>
</gene>
<accession>R7WI34</accession>
<reference evidence="2 3" key="1">
    <citation type="journal article" date="2013" name="Genome Announc.">
        <title>Draft Genome Sequence of Rhodococcus rhodnii Strain LMG5362, a Symbiont of Rhodnius prolixus (Hemiptera, Reduviidae, Triatominae), the Principle Vector of Trypanosoma cruzi.</title>
        <authorList>
            <person name="Pachebat J.A."/>
            <person name="van Keulen G."/>
            <person name="Whitten M.M."/>
            <person name="Girdwood S."/>
            <person name="Del Sol R."/>
            <person name="Dyson P.J."/>
            <person name="Facey P.D."/>
        </authorList>
    </citation>
    <scope>NUCLEOTIDE SEQUENCE [LARGE SCALE GENOMIC DNA]</scope>
    <source>
        <strain evidence="2 3">LMG 5362</strain>
    </source>
</reference>
<evidence type="ECO:0000313" key="2">
    <source>
        <dbReference type="EMBL" id="EOM74837.1"/>
    </source>
</evidence>
<dbReference type="Gene3D" id="3.40.109.10">
    <property type="entry name" value="NADH Oxidase"/>
    <property type="match status" value="1"/>
</dbReference>